<keyword evidence="1" id="KW-0472">Membrane</keyword>
<name>D3UIA0_HELM1</name>
<evidence type="ECO:0008006" key="4">
    <source>
        <dbReference type="Google" id="ProtNLM"/>
    </source>
</evidence>
<evidence type="ECO:0000313" key="3">
    <source>
        <dbReference type="Proteomes" id="UP000001522"/>
    </source>
</evidence>
<dbReference type="STRING" id="679897.HMU09660"/>
<dbReference type="Proteomes" id="UP000001522">
    <property type="component" value="Chromosome"/>
</dbReference>
<proteinExistence type="predicted"/>
<dbReference type="HOGENOM" id="CLU_2770219_0_0_7"/>
<protein>
    <recommendedName>
        <fullName evidence="4">Integral membrane protein</fullName>
    </recommendedName>
</protein>
<evidence type="ECO:0000313" key="2">
    <source>
        <dbReference type="EMBL" id="CBG40223.1"/>
    </source>
</evidence>
<dbReference type="KEGG" id="hms:HMU09660"/>
<keyword evidence="1" id="KW-0812">Transmembrane</keyword>
<feature type="transmembrane region" description="Helical" evidence="1">
    <location>
        <begin position="12"/>
        <end position="34"/>
    </location>
</feature>
<organism evidence="2 3">
    <name type="scientific">Helicobacter mustelae (strain ATCC 43772 / CCUG 25715 / CIP 103759 / LMG 18044 / NCTC 12198 / R85-136P)</name>
    <name type="common">Campylobacter mustelae</name>
    <dbReference type="NCBI Taxonomy" id="679897"/>
    <lineage>
        <taxon>Bacteria</taxon>
        <taxon>Pseudomonadati</taxon>
        <taxon>Campylobacterota</taxon>
        <taxon>Epsilonproteobacteria</taxon>
        <taxon>Campylobacterales</taxon>
        <taxon>Helicobacteraceae</taxon>
        <taxon>Helicobacter</taxon>
    </lineage>
</organism>
<reference evidence="2 3" key="1">
    <citation type="journal article" date="2010" name="BMC Genomics">
        <title>Comparative genomics and proteomics of Helicobacter mustelae, an ulcerogenic and carcinogenic gastric pathogen.</title>
        <authorList>
            <person name="O'Toole P.W."/>
            <person name="Snelling W.J."/>
            <person name="Canchaya C."/>
            <person name="Forde B.M."/>
            <person name="Hardie K.R."/>
            <person name="Josenhans C."/>
            <person name="Graham R.L.J."/>
            <person name="McMullan G."/>
            <person name="Parkhill J."/>
            <person name="Belda E."/>
            <person name="Bentley S.D."/>
        </authorList>
    </citation>
    <scope>NUCLEOTIDE SEQUENCE [LARGE SCALE GENOMIC DNA]</scope>
    <source>
        <strain evidence="3">ATCC 43772 / LMG 18044 / NCTC 12198 / 12198</strain>
    </source>
</reference>
<sequence length="69" mass="8082">MSDNLQRFLKILEVFVGVFFGMAIFGAVFLFFFFSYLGVFISLIFAILCFCFFVFFSLMTQSLIFLLKK</sequence>
<dbReference type="AlphaFoldDB" id="D3UIA0"/>
<evidence type="ECO:0000256" key="1">
    <source>
        <dbReference type="SAM" id="Phobius"/>
    </source>
</evidence>
<gene>
    <name evidence="2" type="ordered locus">HMU09660</name>
</gene>
<keyword evidence="1" id="KW-1133">Transmembrane helix</keyword>
<keyword evidence="3" id="KW-1185">Reference proteome</keyword>
<accession>D3UIA0</accession>
<feature type="transmembrane region" description="Helical" evidence="1">
    <location>
        <begin position="40"/>
        <end position="67"/>
    </location>
</feature>
<dbReference type="EMBL" id="FN555004">
    <property type="protein sequence ID" value="CBG40223.1"/>
    <property type="molecule type" value="Genomic_DNA"/>
</dbReference>